<proteinExistence type="predicted"/>
<organism evidence="2 3">
    <name type="scientific">Symbiodinium pilosum</name>
    <name type="common">Dinoflagellate</name>
    <dbReference type="NCBI Taxonomy" id="2952"/>
    <lineage>
        <taxon>Eukaryota</taxon>
        <taxon>Sar</taxon>
        <taxon>Alveolata</taxon>
        <taxon>Dinophyceae</taxon>
        <taxon>Suessiales</taxon>
        <taxon>Symbiodiniaceae</taxon>
        <taxon>Symbiodinium</taxon>
    </lineage>
</organism>
<dbReference type="InterPro" id="IPR042299">
    <property type="entry name" value="Ufd1-like_Nn"/>
</dbReference>
<dbReference type="GO" id="GO:0034098">
    <property type="term" value="C:VCP-NPL4-UFD1 AAA ATPase complex"/>
    <property type="evidence" value="ECO:0007669"/>
    <property type="project" value="TreeGrafter"/>
</dbReference>
<dbReference type="GO" id="GO:0006511">
    <property type="term" value="P:ubiquitin-dependent protein catabolic process"/>
    <property type="evidence" value="ECO:0007669"/>
    <property type="project" value="InterPro"/>
</dbReference>
<comment type="caution">
    <text evidence="2">The sequence shown here is derived from an EMBL/GenBank/DDBJ whole genome shotgun (WGS) entry which is preliminary data.</text>
</comment>
<keyword evidence="3" id="KW-1185">Reference proteome</keyword>
<accession>A0A812JVW4</accession>
<dbReference type="InterPro" id="IPR004854">
    <property type="entry name" value="Ufd1-like"/>
</dbReference>
<name>A0A812JVW4_SYMPI</name>
<feature type="compositionally biased region" description="Polar residues" evidence="1">
    <location>
        <begin position="643"/>
        <end position="652"/>
    </location>
</feature>
<dbReference type="AlphaFoldDB" id="A0A812JVW4"/>
<dbReference type="GO" id="GO:0036503">
    <property type="term" value="P:ERAD pathway"/>
    <property type="evidence" value="ECO:0007669"/>
    <property type="project" value="TreeGrafter"/>
</dbReference>
<gene>
    <name evidence="2" type="ORF">SPIL2461_LOCUS2324</name>
</gene>
<evidence type="ECO:0000313" key="2">
    <source>
        <dbReference type="EMBL" id="CAE7211458.1"/>
    </source>
</evidence>
<reference evidence="2" key="1">
    <citation type="submission" date="2021-02" db="EMBL/GenBank/DDBJ databases">
        <authorList>
            <person name="Dougan E. K."/>
            <person name="Rhodes N."/>
            <person name="Thang M."/>
            <person name="Chan C."/>
        </authorList>
    </citation>
    <scope>NUCLEOTIDE SEQUENCE</scope>
</reference>
<dbReference type="PANTHER" id="PTHR12555:SF13">
    <property type="entry name" value="UBIQUITIN RECOGNITION FACTOR IN ER-ASSOCIATED DEGRADATION PROTEIN 1"/>
    <property type="match status" value="1"/>
</dbReference>
<dbReference type="GO" id="GO:0031593">
    <property type="term" value="F:polyubiquitin modification-dependent protein binding"/>
    <property type="evidence" value="ECO:0007669"/>
    <property type="project" value="TreeGrafter"/>
</dbReference>
<feature type="region of interest" description="Disordered" evidence="1">
    <location>
        <begin position="555"/>
        <end position="691"/>
    </location>
</feature>
<dbReference type="Gene3D" id="2.40.40.50">
    <property type="entry name" value="Ubiquitin fusion degradation protein UFD1, N-terminal domain"/>
    <property type="match status" value="1"/>
</dbReference>
<dbReference type="EMBL" id="CAJNIZ010002525">
    <property type="protein sequence ID" value="CAE7211458.1"/>
    <property type="molecule type" value="Genomic_DNA"/>
</dbReference>
<evidence type="ECO:0000256" key="1">
    <source>
        <dbReference type="SAM" id="MobiDB-lite"/>
    </source>
</evidence>
<sequence length="712" mass="77890">MRFRFPETFPVYPPVLSCVRPRLQVKDHLSSALPLADNGVVRLPQLSTQLWRNDQDLVEIALQVYMILSSDGFTLDMSTRSYAPPSANAGLGSTVKLPTLSQCMDQFPASCLESVSEILPELVDIPPGRIVLSHHCAMDIYRRVFGSGTQSTAAFHVEIKNCSNEVRVFAGMAEVSALQEPIVLLPSCMMRQLFLVDGDLVRIRAVTLPLCGCVYLQPRSQEFYEIAGAEPELVLQESLAQLPALTSGLSVQVEVGIAQDFKIGLRRVAVVVARLEDTSGNEVVAAKLPGHAGVLGDHEVQVELLPAADLAESDNEYQERLDAEAKRQAKIQQMLESKHSQLQAQTNMEASNKETDTNLGSSFEMCFRLPNGKQMRQRCPTDEIVLNLKKRLFCLLASEASLWKPGVERASALDFTIFPRKVLDNQDTVLEIGDRAVVHVSESEAALQEAERNKELLGSVLYPAELQADIATSEQSDLPPQQDDPHLDFNSTSLQTLHTSVLQSEGGLEALPLPELRTLALSLGLPAQDIARAVDQAELLALLTRHQRRVARIARARETSATASRTERRASSLSARRGVSEPARAPVRSSQSVGAGARRSVEPSRVALPPEQRQAPNGYAARSARPPRGNGPDRRSVLGAATAQRSTTSSPNLPESQRSLPPLPSPPPARILAEGRRPPLGASPTHPRLGMQQPLRHAGHMMLQMTAQEQWR</sequence>
<evidence type="ECO:0000313" key="3">
    <source>
        <dbReference type="Proteomes" id="UP000649617"/>
    </source>
</evidence>
<dbReference type="PANTHER" id="PTHR12555">
    <property type="entry name" value="UBIQUITIN FUSION DEGRADATON PROTEIN 1"/>
    <property type="match status" value="1"/>
</dbReference>
<protein>
    <submittedName>
        <fullName evidence="2">Uncharacterized protein</fullName>
    </submittedName>
</protein>
<dbReference type="OrthoDB" id="422728at2759"/>
<dbReference type="Proteomes" id="UP000649617">
    <property type="component" value="Unassembled WGS sequence"/>
</dbReference>